<keyword evidence="2" id="KW-0645">Protease</keyword>
<comment type="caution">
    <text evidence="2">The sequence shown here is derived from an EMBL/GenBank/DDBJ whole genome shotgun (WGS) entry which is preliminary data.</text>
</comment>
<dbReference type="GO" id="GO:0006508">
    <property type="term" value="P:proteolysis"/>
    <property type="evidence" value="ECO:0007669"/>
    <property type="project" value="UniProtKB-KW"/>
</dbReference>
<dbReference type="InterPro" id="IPR038765">
    <property type="entry name" value="Papain-like_cys_pep_sf"/>
</dbReference>
<dbReference type="GO" id="GO:0008233">
    <property type="term" value="F:peptidase activity"/>
    <property type="evidence" value="ECO:0007669"/>
    <property type="project" value="UniProtKB-KW"/>
</dbReference>
<dbReference type="Gene3D" id="3.90.70.10">
    <property type="entry name" value="Cysteine proteinases"/>
    <property type="match status" value="1"/>
</dbReference>
<feature type="non-terminal residue" evidence="2">
    <location>
        <position position="1"/>
    </location>
</feature>
<gene>
    <name evidence="2" type="ORF">RFI_38016</name>
</gene>
<keyword evidence="3" id="KW-1185">Reference proteome</keyword>
<dbReference type="EMBL" id="ASPP01043858">
    <property type="protein sequence ID" value="ETN99458.1"/>
    <property type="molecule type" value="Genomic_DNA"/>
</dbReference>
<evidence type="ECO:0000259" key="1">
    <source>
        <dbReference type="PROSITE" id="PS50235"/>
    </source>
</evidence>
<evidence type="ECO:0000313" key="2">
    <source>
        <dbReference type="EMBL" id="ETN99458.1"/>
    </source>
</evidence>
<dbReference type="PROSITE" id="PS50235">
    <property type="entry name" value="USP_3"/>
    <property type="match status" value="1"/>
</dbReference>
<dbReference type="InterPro" id="IPR028889">
    <property type="entry name" value="USP"/>
</dbReference>
<feature type="domain" description="USP" evidence="1">
    <location>
        <begin position="1"/>
        <end position="120"/>
    </location>
</feature>
<dbReference type="CDD" id="cd02257">
    <property type="entry name" value="Peptidase_C19"/>
    <property type="match status" value="1"/>
</dbReference>
<accession>X6LD46</accession>
<dbReference type="AlphaFoldDB" id="X6LD46"/>
<sequence>IRTEYQCSTCEQRITVLFDEFTVLKIPIVNSKKNVLFENCLKEYIKPQLFENNIRDCSNCKCERSTIEIKTIYYPPEYLILAVDRFNLDTMEKNYTNVEPCLQLDFTPFFVRSNDISNPT</sequence>
<protein>
    <submittedName>
        <fullName evidence="2">Ubiquitin-specific protease</fullName>
    </submittedName>
</protein>
<dbReference type="Proteomes" id="UP000023152">
    <property type="component" value="Unassembled WGS sequence"/>
</dbReference>
<keyword evidence="2" id="KW-0378">Hydrolase</keyword>
<organism evidence="2 3">
    <name type="scientific">Reticulomyxa filosa</name>
    <dbReference type="NCBI Taxonomy" id="46433"/>
    <lineage>
        <taxon>Eukaryota</taxon>
        <taxon>Sar</taxon>
        <taxon>Rhizaria</taxon>
        <taxon>Retaria</taxon>
        <taxon>Foraminifera</taxon>
        <taxon>Monothalamids</taxon>
        <taxon>Reticulomyxidae</taxon>
        <taxon>Reticulomyxa</taxon>
    </lineage>
</organism>
<reference evidence="2 3" key="1">
    <citation type="journal article" date="2013" name="Curr. Biol.">
        <title>The Genome of the Foraminiferan Reticulomyxa filosa.</title>
        <authorList>
            <person name="Glockner G."/>
            <person name="Hulsmann N."/>
            <person name="Schleicher M."/>
            <person name="Noegel A.A."/>
            <person name="Eichinger L."/>
            <person name="Gallinger C."/>
            <person name="Pawlowski J."/>
            <person name="Sierra R."/>
            <person name="Euteneuer U."/>
            <person name="Pillet L."/>
            <person name="Moustafa A."/>
            <person name="Platzer M."/>
            <person name="Groth M."/>
            <person name="Szafranski K."/>
            <person name="Schliwa M."/>
        </authorList>
    </citation>
    <scope>NUCLEOTIDE SEQUENCE [LARGE SCALE GENOMIC DNA]</scope>
</reference>
<proteinExistence type="predicted"/>
<feature type="non-terminal residue" evidence="2">
    <location>
        <position position="120"/>
    </location>
</feature>
<evidence type="ECO:0000313" key="3">
    <source>
        <dbReference type="Proteomes" id="UP000023152"/>
    </source>
</evidence>
<name>X6LD46_RETFI</name>
<dbReference type="SUPFAM" id="SSF54001">
    <property type="entry name" value="Cysteine proteinases"/>
    <property type="match status" value="1"/>
</dbReference>